<dbReference type="OMA" id="IHNYLRM"/>
<dbReference type="GeneTree" id="ENSGT00390000010302"/>
<evidence type="ECO:0000256" key="2">
    <source>
        <dbReference type="ARBA" id="ARBA00006409"/>
    </source>
</evidence>
<evidence type="ECO:0000256" key="1">
    <source>
        <dbReference type="ARBA" id="ARBA00001974"/>
    </source>
</evidence>
<evidence type="ECO:0000313" key="17">
    <source>
        <dbReference type="Ensembl" id="ENSSAUP00010014771.1"/>
    </source>
</evidence>
<keyword evidence="6" id="KW-0227">DNA damage</keyword>
<keyword evidence="11" id="KW-0456">Lyase</keyword>
<dbReference type="AlphaFoldDB" id="A0A671ULS9"/>
<keyword evidence="10" id="KW-0234">DNA repair</keyword>
<evidence type="ECO:0000256" key="9">
    <source>
        <dbReference type="ARBA" id="ARBA00023125"/>
    </source>
</evidence>
<dbReference type="InterPro" id="IPR008148">
    <property type="entry name" value="DNA_photolyase_2"/>
</dbReference>
<dbReference type="InterPro" id="IPR006050">
    <property type="entry name" value="DNA_photolyase_N"/>
</dbReference>
<dbReference type="SUPFAM" id="SSF48173">
    <property type="entry name" value="Cryptochrome/photolyase FAD-binding domain"/>
    <property type="match status" value="1"/>
</dbReference>
<keyword evidence="7" id="KW-0274">FAD</keyword>
<sequence>MFFCFWRSSFIPFAPRPLLRLVAQGSQRSAFVFTSRTIMSDKKRKSKSAAAGPRAKQQKVAAVKEEKRERAAGWLQDFLQQQRTEEKEMKLNKKRIRVISATEKIKQGSEGVLYWMSRDHRVQDNWALIHAQRLAVKEKLPLHVCACLNVPKSELSTLRHYSFMLKGLEEVAEECKSLDIQFHLLHGTAGEVLPGFVSDRVLGAVVTDFSPLREPLQWLEDIKKKLPKDIPLIQVDAHNVVPCWEASPKLEYSARTIRGKITKILSDFLTDFPPVEKHPYTATRTAKPVDWEQTLASLEVDKTVGETEWAKPGTKAGTAMLESFIDLRLKIFDTKRNDPNAPALSQLSPWIRFGHLSAQRVAQQVQHSGKKVGVTVSSYIEELVVRRELTDNFCFYNKKYDSVEGAHEWAQKTLRDHAKDERPYIYTREQLEKAKTHDKLWNAAQYQMVTEGKMHGFLRMYWAKKILEWTSSPEEALSIALYLNDRYELDGQDPNGFVGCMWSICGVHDQGWAERPIFGKIRYMNYKGCLRKFDVAQFERTYSPKNL</sequence>
<evidence type="ECO:0000313" key="18">
    <source>
        <dbReference type="Proteomes" id="UP000472265"/>
    </source>
</evidence>
<evidence type="ECO:0000256" key="13">
    <source>
        <dbReference type="ARBA" id="ARBA00033999"/>
    </source>
</evidence>
<dbReference type="Gene3D" id="1.10.579.10">
    <property type="entry name" value="DNA Cyclobutane Dipyrimidine Photolyase, subunit A, domain 3"/>
    <property type="match status" value="1"/>
</dbReference>
<evidence type="ECO:0000256" key="14">
    <source>
        <dbReference type="ARBA" id="ARBA00059220"/>
    </source>
</evidence>
<reference evidence="17" key="3">
    <citation type="submission" date="2025-09" db="UniProtKB">
        <authorList>
            <consortium name="Ensembl"/>
        </authorList>
    </citation>
    <scope>IDENTIFICATION</scope>
</reference>
<protein>
    <recommendedName>
        <fullName evidence="4">Deoxyribodipyrimidine photo-lyase</fullName>
        <ecNumber evidence="3">4.1.99.3</ecNumber>
    </recommendedName>
    <alternativeName>
        <fullName evidence="12">DNA photolyase</fullName>
    </alternativeName>
    <alternativeName>
        <fullName evidence="15">Photoreactivating enzyme</fullName>
    </alternativeName>
</protein>
<dbReference type="EC" id="4.1.99.3" evidence="3"/>
<dbReference type="Gene3D" id="1.25.40.80">
    <property type="match status" value="1"/>
</dbReference>
<keyword evidence="9" id="KW-0238">DNA-binding</keyword>
<comment type="catalytic activity">
    <reaction evidence="13">
        <text>cyclobutadipyrimidine (in DNA) = 2 pyrimidine residues (in DNA).</text>
        <dbReference type="EC" id="4.1.99.3"/>
    </reaction>
</comment>
<dbReference type="InterPro" id="IPR036155">
    <property type="entry name" value="Crypto/Photolyase_N_sf"/>
</dbReference>
<dbReference type="PROSITE" id="PS51645">
    <property type="entry name" value="PHR_CRY_ALPHA_BETA"/>
    <property type="match status" value="1"/>
</dbReference>
<dbReference type="GO" id="GO:0009650">
    <property type="term" value="P:UV protection"/>
    <property type="evidence" value="ECO:0007669"/>
    <property type="project" value="UniProtKB-ARBA"/>
</dbReference>
<keyword evidence="18" id="KW-1185">Reference proteome</keyword>
<proteinExistence type="inferred from homology"/>
<dbReference type="Ensembl" id="ENSSAUT00010015675.1">
    <property type="protein sequence ID" value="ENSSAUP00010014771.1"/>
    <property type="gene ID" value="ENSSAUG00010006884.1"/>
</dbReference>
<gene>
    <name evidence="17" type="primary">cpdp</name>
</gene>
<feature type="domain" description="Photolyase/cryptochrome alpha/beta" evidence="16">
    <location>
        <begin position="110"/>
        <end position="243"/>
    </location>
</feature>
<dbReference type="GO" id="GO:0000719">
    <property type="term" value="P:photoreactive repair"/>
    <property type="evidence" value="ECO:0007669"/>
    <property type="project" value="TreeGrafter"/>
</dbReference>
<name>A0A671ULS9_SPAAU</name>
<dbReference type="GO" id="GO:0003904">
    <property type="term" value="F:deoxyribodipyrimidine photo-lyase activity"/>
    <property type="evidence" value="ECO:0007669"/>
    <property type="project" value="UniProtKB-EC"/>
</dbReference>
<reference evidence="17" key="1">
    <citation type="submission" date="2021-04" db="EMBL/GenBank/DDBJ databases">
        <authorList>
            <consortium name="Wellcome Sanger Institute Data Sharing"/>
        </authorList>
    </citation>
    <scope>NUCLEOTIDE SEQUENCE [LARGE SCALE GENOMIC DNA]</scope>
</reference>
<dbReference type="PANTHER" id="PTHR10211:SF0">
    <property type="entry name" value="DEOXYRIBODIPYRIMIDINE PHOTO-LYASE"/>
    <property type="match status" value="1"/>
</dbReference>
<dbReference type="SUPFAM" id="SSF52425">
    <property type="entry name" value="Cryptochrome/photolyase, N-terminal domain"/>
    <property type="match status" value="1"/>
</dbReference>
<comment type="cofactor">
    <cofactor evidence="1">
        <name>FAD</name>
        <dbReference type="ChEBI" id="CHEBI:57692"/>
    </cofactor>
</comment>
<dbReference type="PROSITE" id="PS01084">
    <property type="entry name" value="DNA_PHOTOLYASES_2_2"/>
    <property type="match status" value="1"/>
</dbReference>
<evidence type="ECO:0000256" key="3">
    <source>
        <dbReference type="ARBA" id="ARBA00013149"/>
    </source>
</evidence>
<dbReference type="FunFam" id="1.25.40.80:FF:000004">
    <property type="entry name" value="Deoxyribodipyrimidine photolyase"/>
    <property type="match status" value="1"/>
</dbReference>
<evidence type="ECO:0000256" key="8">
    <source>
        <dbReference type="ARBA" id="ARBA00022991"/>
    </source>
</evidence>
<dbReference type="OrthoDB" id="496749at2759"/>
<dbReference type="PANTHER" id="PTHR10211">
    <property type="entry name" value="DEOXYRIBODIPYRIMIDINE PHOTOLYASE"/>
    <property type="match status" value="1"/>
</dbReference>
<keyword evidence="8" id="KW-0157">Chromophore</keyword>
<dbReference type="InterPro" id="IPR014729">
    <property type="entry name" value="Rossmann-like_a/b/a_fold"/>
</dbReference>
<evidence type="ECO:0000256" key="6">
    <source>
        <dbReference type="ARBA" id="ARBA00022763"/>
    </source>
</evidence>
<evidence type="ECO:0000259" key="16">
    <source>
        <dbReference type="PROSITE" id="PS51645"/>
    </source>
</evidence>
<dbReference type="InterPro" id="IPR036134">
    <property type="entry name" value="Crypto/Photolyase_FAD-like_sf"/>
</dbReference>
<evidence type="ECO:0000256" key="7">
    <source>
        <dbReference type="ARBA" id="ARBA00022827"/>
    </source>
</evidence>
<dbReference type="InterPro" id="IPR052219">
    <property type="entry name" value="Photolyase_Class-2"/>
</dbReference>
<dbReference type="Pfam" id="PF00875">
    <property type="entry name" value="DNA_photolyase"/>
    <property type="match status" value="1"/>
</dbReference>
<evidence type="ECO:0000256" key="5">
    <source>
        <dbReference type="ARBA" id="ARBA00022630"/>
    </source>
</evidence>
<comment type="similarity">
    <text evidence="2">Belongs to the DNA photolyase class-2 family.</text>
</comment>
<dbReference type="InterPro" id="IPR032673">
    <property type="entry name" value="DNA_photolyase_2_CS"/>
</dbReference>
<dbReference type="NCBIfam" id="TIGR00591">
    <property type="entry name" value="phr2"/>
    <property type="match status" value="1"/>
</dbReference>
<dbReference type="Gene3D" id="3.40.50.620">
    <property type="entry name" value="HUPs"/>
    <property type="match status" value="1"/>
</dbReference>
<dbReference type="Proteomes" id="UP000472265">
    <property type="component" value="Chromosome 21"/>
</dbReference>
<comment type="function">
    <text evidence="14">Involved in repair of UV radiation-induced DNA damage. Catalyzes the light-dependent monomerization (300-600 nm) of cyclobutyl pyrimidine dimers (in cis-syn configuration), which are formed between adjacent bases on the same DNA strand upon exposure to ultraviolet radiation.</text>
</comment>
<dbReference type="InParanoid" id="A0A671ULS9"/>
<organism evidence="17 18">
    <name type="scientific">Sparus aurata</name>
    <name type="common">Gilthead sea bream</name>
    <dbReference type="NCBI Taxonomy" id="8175"/>
    <lineage>
        <taxon>Eukaryota</taxon>
        <taxon>Metazoa</taxon>
        <taxon>Chordata</taxon>
        <taxon>Craniata</taxon>
        <taxon>Vertebrata</taxon>
        <taxon>Euteleostomi</taxon>
        <taxon>Actinopterygii</taxon>
        <taxon>Neopterygii</taxon>
        <taxon>Teleostei</taxon>
        <taxon>Neoteleostei</taxon>
        <taxon>Acanthomorphata</taxon>
        <taxon>Eupercaria</taxon>
        <taxon>Spariformes</taxon>
        <taxon>Sparidae</taxon>
        <taxon>Sparus</taxon>
    </lineage>
</organism>
<dbReference type="FunFam" id="3.40.50.620:FF:000110">
    <property type="entry name" value="Deoxyribodipyrimidine photolyase"/>
    <property type="match status" value="1"/>
</dbReference>
<evidence type="ECO:0000256" key="10">
    <source>
        <dbReference type="ARBA" id="ARBA00023204"/>
    </source>
</evidence>
<evidence type="ECO:0000256" key="12">
    <source>
        <dbReference type="ARBA" id="ARBA00031671"/>
    </source>
</evidence>
<dbReference type="FunFam" id="1.10.579.10:FF:000002">
    <property type="entry name" value="Deoxyribodipyrimidine photolyase"/>
    <property type="match status" value="1"/>
</dbReference>
<evidence type="ECO:0000256" key="11">
    <source>
        <dbReference type="ARBA" id="ARBA00023239"/>
    </source>
</evidence>
<accession>A0A671ULS9</accession>
<evidence type="ECO:0000256" key="4">
    <source>
        <dbReference type="ARBA" id="ARBA00014046"/>
    </source>
</evidence>
<dbReference type="GO" id="GO:0003677">
    <property type="term" value="F:DNA binding"/>
    <property type="evidence" value="ECO:0007669"/>
    <property type="project" value="UniProtKB-KW"/>
</dbReference>
<keyword evidence="5" id="KW-0285">Flavoprotein</keyword>
<evidence type="ECO:0000256" key="15">
    <source>
        <dbReference type="ARBA" id="ARBA00083107"/>
    </source>
</evidence>
<reference evidence="17" key="2">
    <citation type="submission" date="2025-08" db="UniProtKB">
        <authorList>
            <consortium name="Ensembl"/>
        </authorList>
    </citation>
    <scope>IDENTIFICATION</scope>
</reference>